<reference evidence="1" key="1">
    <citation type="submission" date="2020-10" db="EMBL/GenBank/DDBJ databases">
        <authorList>
            <person name="Gilroy R."/>
        </authorList>
    </citation>
    <scope>NUCLEOTIDE SEQUENCE</scope>
    <source>
        <strain evidence="1">B2-22910</strain>
    </source>
</reference>
<reference evidence="1" key="2">
    <citation type="journal article" date="2021" name="PeerJ">
        <title>Extensive microbial diversity within the chicken gut microbiome revealed by metagenomics and culture.</title>
        <authorList>
            <person name="Gilroy R."/>
            <person name="Ravi A."/>
            <person name="Getino M."/>
            <person name="Pursley I."/>
            <person name="Horton D.L."/>
            <person name="Alikhan N.F."/>
            <person name="Baker D."/>
            <person name="Gharbi K."/>
            <person name="Hall N."/>
            <person name="Watson M."/>
            <person name="Adriaenssens E.M."/>
            <person name="Foster-Nyarko E."/>
            <person name="Jarju S."/>
            <person name="Secka A."/>
            <person name="Antonio M."/>
            <person name="Oren A."/>
            <person name="Chaudhuri R.R."/>
            <person name="La Ragione R."/>
            <person name="Hildebrand F."/>
            <person name="Pallen M.J."/>
        </authorList>
    </citation>
    <scope>NUCLEOTIDE SEQUENCE</scope>
    <source>
        <strain evidence="1">B2-22910</strain>
    </source>
</reference>
<comment type="caution">
    <text evidence="1">The sequence shown here is derived from an EMBL/GenBank/DDBJ whole genome shotgun (WGS) entry which is preliminary data.</text>
</comment>
<sequence>MRKIYKTVEHYVKEHLLVFKHMHFRRTGKKPAEQLLVMMVDGKHYHGGMCDRFKGIVSSYAYCKQRNIGFRILYTYPFQLTDYLVPASYDWTLKSGEYSDCFRDSMILYYRSEYGKRLLRLRTRKQIHYYGNTDFLDLLNRTGGTSYSWGGLFKELFKPSPALAARLESLKAKIGQQYNATVFRFQNMLGDFPEYKFKAIGDEDEKERLIGKCLSAVKDNMERYGSGIPMLVTSDSVTFLQKAAEIDGVFIIPGSLVHMDGGDNSRRQELAESYMKSFLDFFMIAGAQHVICVMAGHMYNTQFPAYAAKVNDVPFERIVTE</sequence>
<dbReference type="Proteomes" id="UP000823603">
    <property type="component" value="Unassembled WGS sequence"/>
</dbReference>
<evidence type="ECO:0000313" key="2">
    <source>
        <dbReference type="Proteomes" id="UP000823603"/>
    </source>
</evidence>
<protein>
    <submittedName>
        <fullName evidence="1">Uncharacterized protein</fullName>
    </submittedName>
</protein>
<gene>
    <name evidence="1" type="ORF">IAB82_07835</name>
</gene>
<accession>A0A9D9IGA4</accession>
<organism evidence="1 2">
    <name type="scientific">Candidatus Cryptobacteroides faecavium</name>
    <dbReference type="NCBI Taxonomy" id="2840762"/>
    <lineage>
        <taxon>Bacteria</taxon>
        <taxon>Pseudomonadati</taxon>
        <taxon>Bacteroidota</taxon>
        <taxon>Bacteroidia</taxon>
        <taxon>Bacteroidales</taxon>
        <taxon>Candidatus Cryptobacteroides</taxon>
    </lineage>
</organism>
<dbReference type="AlphaFoldDB" id="A0A9D9IGA4"/>
<evidence type="ECO:0000313" key="1">
    <source>
        <dbReference type="EMBL" id="MBO8471685.1"/>
    </source>
</evidence>
<dbReference type="EMBL" id="JADIMB010000117">
    <property type="protein sequence ID" value="MBO8471685.1"/>
    <property type="molecule type" value="Genomic_DNA"/>
</dbReference>
<proteinExistence type="predicted"/>
<name>A0A9D9IGA4_9BACT</name>